<gene>
    <name evidence="2" type="ORF">CTI12_AA160800</name>
</gene>
<dbReference type="OrthoDB" id="591557at2759"/>
<protein>
    <submittedName>
        <fullName evidence="2">F-box associated interaction domain-containing protein</fullName>
    </submittedName>
</protein>
<dbReference type="InterPro" id="IPR001810">
    <property type="entry name" value="F-box_dom"/>
</dbReference>
<accession>A0A2U1PEZ3</accession>
<dbReference type="PANTHER" id="PTHR31672:SF13">
    <property type="entry name" value="F-BOX PROTEIN CPR30-LIKE"/>
    <property type="match status" value="1"/>
</dbReference>
<keyword evidence="3" id="KW-1185">Reference proteome</keyword>
<dbReference type="SUPFAM" id="SSF81383">
    <property type="entry name" value="F-box domain"/>
    <property type="match status" value="1"/>
</dbReference>
<feature type="domain" description="F-box" evidence="1">
    <location>
        <begin position="10"/>
        <end position="50"/>
    </location>
</feature>
<sequence length="427" mass="49636">MACEESSITIPRDIITEILYCLPTKSAGRFRCVSKEWLSLLSEPQFIKTHQKARNRNCLVFWSYDSSHYSVPFNNCKAVSRLAKLPVESSVNRDYEEFLPFNNSKAVFRPAKLPVESSVVNRDYVEFLGSCNGLVLASSHDLRQVGEFVVVNLITGDYVEFLMFRHQSLPIFKRDSMVLLVMHVMYRAHKFFVSNLTTRDYVEFPVWWQEFSNSRDERYMTRFGYDSVKDDYKVVTISYIRSYGSPPDETYVHVYSLRNNSWKQMNWLRGVFVNGFLHWIASKGSDRIPVIVAFSLADEKFSCEVPSPDMNNDADILSHSDCKLVALGDKLGIFHTVEGVVWLINEYGVQESWTKIVVHGFNEISIYEPKIFYDNRKLLFVKRKIMWIYDLEGGTSLKDVVISNKEYSWVKCAYVESLVMQFFLAIK</sequence>
<dbReference type="PANTHER" id="PTHR31672">
    <property type="entry name" value="BNACNNG10540D PROTEIN"/>
    <property type="match status" value="1"/>
</dbReference>
<dbReference type="STRING" id="35608.A0A2U1PEZ3"/>
<dbReference type="InterPro" id="IPR006527">
    <property type="entry name" value="F-box-assoc_dom_typ1"/>
</dbReference>
<dbReference type="EMBL" id="PKPP01001242">
    <property type="protein sequence ID" value="PWA84310.1"/>
    <property type="molecule type" value="Genomic_DNA"/>
</dbReference>
<dbReference type="InterPro" id="IPR017451">
    <property type="entry name" value="F-box-assoc_interact_dom"/>
</dbReference>
<name>A0A2U1PEZ3_ARTAN</name>
<reference evidence="2 3" key="1">
    <citation type="journal article" date="2018" name="Mol. Plant">
        <title>The genome of Artemisia annua provides insight into the evolution of Asteraceae family and artemisinin biosynthesis.</title>
        <authorList>
            <person name="Shen Q."/>
            <person name="Zhang L."/>
            <person name="Liao Z."/>
            <person name="Wang S."/>
            <person name="Yan T."/>
            <person name="Shi P."/>
            <person name="Liu M."/>
            <person name="Fu X."/>
            <person name="Pan Q."/>
            <person name="Wang Y."/>
            <person name="Lv Z."/>
            <person name="Lu X."/>
            <person name="Zhang F."/>
            <person name="Jiang W."/>
            <person name="Ma Y."/>
            <person name="Chen M."/>
            <person name="Hao X."/>
            <person name="Li L."/>
            <person name="Tang Y."/>
            <person name="Lv G."/>
            <person name="Zhou Y."/>
            <person name="Sun X."/>
            <person name="Brodelius P.E."/>
            <person name="Rose J.K.C."/>
            <person name="Tang K."/>
        </authorList>
    </citation>
    <scope>NUCLEOTIDE SEQUENCE [LARGE SCALE GENOMIC DNA]</scope>
    <source>
        <strain evidence="3">cv. Huhao1</strain>
        <tissue evidence="2">Leaf</tissue>
    </source>
</reference>
<dbReference type="SMART" id="SM00256">
    <property type="entry name" value="FBOX"/>
    <property type="match status" value="1"/>
</dbReference>
<dbReference type="NCBIfam" id="TIGR01640">
    <property type="entry name" value="F_box_assoc_1"/>
    <property type="match status" value="1"/>
</dbReference>
<dbReference type="InterPro" id="IPR036047">
    <property type="entry name" value="F-box-like_dom_sf"/>
</dbReference>
<evidence type="ECO:0000313" key="2">
    <source>
        <dbReference type="EMBL" id="PWA84310.1"/>
    </source>
</evidence>
<organism evidence="2 3">
    <name type="scientific">Artemisia annua</name>
    <name type="common">Sweet wormwood</name>
    <dbReference type="NCBI Taxonomy" id="35608"/>
    <lineage>
        <taxon>Eukaryota</taxon>
        <taxon>Viridiplantae</taxon>
        <taxon>Streptophyta</taxon>
        <taxon>Embryophyta</taxon>
        <taxon>Tracheophyta</taxon>
        <taxon>Spermatophyta</taxon>
        <taxon>Magnoliopsida</taxon>
        <taxon>eudicotyledons</taxon>
        <taxon>Gunneridae</taxon>
        <taxon>Pentapetalae</taxon>
        <taxon>asterids</taxon>
        <taxon>campanulids</taxon>
        <taxon>Asterales</taxon>
        <taxon>Asteraceae</taxon>
        <taxon>Asteroideae</taxon>
        <taxon>Anthemideae</taxon>
        <taxon>Artemisiinae</taxon>
        <taxon>Artemisia</taxon>
    </lineage>
</organism>
<dbReference type="Proteomes" id="UP000245207">
    <property type="component" value="Unassembled WGS sequence"/>
</dbReference>
<dbReference type="InterPro" id="IPR050796">
    <property type="entry name" value="SCF_F-box_component"/>
</dbReference>
<dbReference type="Pfam" id="PF07734">
    <property type="entry name" value="FBA_1"/>
    <property type="match status" value="1"/>
</dbReference>
<proteinExistence type="predicted"/>
<dbReference type="AlphaFoldDB" id="A0A2U1PEZ3"/>
<comment type="caution">
    <text evidence="2">The sequence shown here is derived from an EMBL/GenBank/DDBJ whole genome shotgun (WGS) entry which is preliminary data.</text>
</comment>
<evidence type="ECO:0000259" key="1">
    <source>
        <dbReference type="SMART" id="SM00256"/>
    </source>
</evidence>
<dbReference type="Pfam" id="PF00646">
    <property type="entry name" value="F-box"/>
    <property type="match status" value="1"/>
</dbReference>
<evidence type="ECO:0000313" key="3">
    <source>
        <dbReference type="Proteomes" id="UP000245207"/>
    </source>
</evidence>